<sequence length="336" mass="37814">MREPGVLWLHIGMPKTGTTALQGYLHAQPDFLDDHGIRYMVTGRDRGTGTARLICHNAMAMHMSRGWQTAPEGEAEAFAAEYAAHPAQHCILSSEMFFGRDLTPMQARFLSRVEGSVKVILYLRRFDDFIEADYKQRAKNALPTGGADGFVSQRLQQIESDPDYMDFAALFERIKTQVPGAEIHPRLYLRDEMAGQNVIPDFLSAMGVPPEAVILPRVAANRSLSRLASEALGLFDERGAGYDKKARRRLGRLLQQSEDPRLFASADVLLPEERAQINETLEARNAAMRKAYFPGRKVLFPPRTDMPEHPPRGHRGELQEFQYAVRAILKLIRRAG</sequence>
<keyword evidence="2" id="KW-1185">Reference proteome</keyword>
<evidence type="ECO:0000313" key="1">
    <source>
        <dbReference type="EMBL" id="KNX43212.1"/>
    </source>
</evidence>
<gene>
    <name evidence="1" type="ORF">ROTO_00010</name>
</gene>
<accession>A0A0L6CZF7</accession>
<reference evidence="2" key="1">
    <citation type="submission" date="2015-07" db="EMBL/GenBank/DDBJ databases">
        <title>Draft Genome Sequence of Roseovarius tolerans EL-164, a producer of N-Acylated Alanine Methyl Esters (NAMEs).</title>
        <authorList>
            <person name="Voget S."/>
            <person name="Bruns H."/>
            <person name="Wagner-Doebler I."/>
            <person name="Schulz S."/>
            <person name="Daniel R."/>
        </authorList>
    </citation>
    <scope>NUCLEOTIDE SEQUENCE [LARGE SCALE GENOMIC DNA]</scope>
    <source>
        <strain evidence="2">EL-164</strain>
    </source>
</reference>
<comment type="caution">
    <text evidence="1">The sequence shown here is derived from an EMBL/GenBank/DDBJ whole genome shotgun (WGS) entry which is preliminary data.</text>
</comment>
<dbReference type="SUPFAM" id="SSF52540">
    <property type="entry name" value="P-loop containing nucleoside triphosphate hydrolases"/>
    <property type="match status" value="1"/>
</dbReference>
<organism evidence="1 2">
    <name type="scientific">Roseovarius tolerans</name>
    <dbReference type="NCBI Taxonomy" id="74031"/>
    <lineage>
        <taxon>Bacteria</taxon>
        <taxon>Pseudomonadati</taxon>
        <taxon>Pseudomonadota</taxon>
        <taxon>Alphaproteobacteria</taxon>
        <taxon>Rhodobacterales</taxon>
        <taxon>Roseobacteraceae</taxon>
        <taxon>Roseovarius</taxon>
    </lineage>
</organism>
<evidence type="ECO:0008006" key="3">
    <source>
        <dbReference type="Google" id="ProtNLM"/>
    </source>
</evidence>
<evidence type="ECO:0000313" key="2">
    <source>
        <dbReference type="Proteomes" id="UP000037046"/>
    </source>
</evidence>
<dbReference type="AlphaFoldDB" id="A0A0L6CZF7"/>
<dbReference type="EMBL" id="LGVV01000001">
    <property type="protein sequence ID" value="KNX43212.1"/>
    <property type="molecule type" value="Genomic_DNA"/>
</dbReference>
<name>A0A0L6CZF7_9RHOB</name>
<protein>
    <recommendedName>
        <fullName evidence="3">Sulfotransferase family protein</fullName>
    </recommendedName>
</protein>
<dbReference type="STRING" id="74031.SAMN04488077_106162"/>
<dbReference type="Gene3D" id="3.40.50.300">
    <property type="entry name" value="P-loop containing nucleotide triphosphate hydrolases"/>
    <property type="match status" value="1"/>
</dbReference>
<proteinExistence type="predicted"/>
<dbReference type="PATRIC" id="fig|74031.6.peg.1"/>
<dbReference type="InterPro" id="IPR027417">
    <property type="entry name" value="P-loop_NTPase"/>
</dbReference>
<dbReference type="Proteomes" id="UP000037046">
    <property type="component" value="Unassembled WGS sequence"/>
</dbReference>